<name>A0A4Y9YZH4_9APHY</name>
<dbReference type="GO" id="GO:0046943">
    <property type="term" value="F:carboxylic acid transmembrane transporter activity"/>
    <property type="evidence" value="ECO:0007669"/>
    <property type="project" value="TreeGrafter"/>
</dbReference>
<sequence length="533" mass="57481">MARFANSGDSDAAVQVEDDKTMDDMQGTPALQDLVSTRRSDRVARKVTLGAYMAIAASAFGLISDGYHNNLMTMTNVVFKKLYPTEYTSNVSTRVSNAMLVGEVIGQVFVGILCDRHGRKSGLVMTTLLIIVGAILCTVAHGAHGGAQSLFWFMTIARGVTGVGAGGEYPASSTSASEGANETSIEKRGPVFIMVTDLPLVCGGPLAVSVFLIVLSAAGQAHLETIWRVCFGVGIALPMTVFYFRMRMLNSKLYREGAIRRRVPYWLSLKRYWKALIGTGGSCIRFLFDFIFYPNGIFSASIISSVIKDGDVKATAEWQLLLGAIAIPGACKIDDVECRRNTMILGFSGYVIFGLIIGIGYDKVTRIVPLFIVLYGLMTSMSNLGPGNMTLLTSAESYPTPIRGTFFGLSAALGKAGAAVGTEVFTPIQDNLGKRCEMFTHTFAMRILMDSSLTRRWTFIVAAIFGALGILVTYLFVPDMTGIDLALEDTRFLRYLAENGWDGDVGIAGDTGPLGTEEVKSGSSKGYDDEEVA</sequence>
<evidence type="ECO:0000313" key="9">
    <source>
        <dbReference type="Proteomes" id="UP000298390"/>
    </source>
</evidence>
<dbReference type="Proteomes" id="UP000298390">
    <property type="component" value="Unassembled WGS sequence"/>
</dbReference>
<evidence type="ECO:0000256" key="4">
    <source>
        <dbReference type="ARBA" id="ARBA00023136"/>
    </source>
</evidence>
<reference evidence="8 9" key="1">
    <citation type="submission" date="2019-01" db="EMBL/GenBank/DDBJ databases">
        <title>Genome sequencing of the rare red list fungi Fomitopsis rosea.</title>
        <authorList>
            <person name="Buettner E."/>
            <person name="Kellner H."/>
        </authorList>
    </citation>
    <scope>NUCLEOTIDE SEQUENCE [LARGE SCALE GENOMIC DNA]</scope>
    <source>
        <strain evidence="8 9">DSM 105464</strain>
    </source>
</reference>
<dbReference type="AlphaFoldDB" id="A0A4Y9YZH4"/>
<keyword evidence="2 6" id="KW-0812">Transmembrane</keyword>
<feature type="transmembrane region" description="Helical" evidence="6">
    <location>
        <begin position="121"/>
        <end position="144"/>
    </location>
</feature>
<evidence type="ECO:0000256" key="6">
    <source>
        <dbReference type="SAM" id="Phobius"/>
    </source>
</evidence>
<evidence type="ECO:0000256" key="1">
    <source>
        <dbReference type="ARBA" id="ARBA00004141"/>
    </source>
</evidence>
<gene>
    <name evidence="8" type="ORF">EVJ58_g1789</name>
</gene>
<dbReference type="Pfam" id="PF00083">
    <property type="entry name" value="Sugar_tr"/>
    <property type="match status" value="1"/>
</dbReference>
<dbReference type="EMBL" id="SEKV01000061">
    <property type="protein sequence ID" value="TFY67180.1"/>
    <property type="molecule type" value="Genomic_DNA"/>
</dbReference>
<dbReference type="InterPro" id="IPR020846">
    <property type="entry name" value="MFS_dom"/>
</dbReference>
<dbReference type="GO" id="GO:0005886">
    <property type="term" value="C:plasma membrane"/>
    <property type="evidence" value="ECO:0007669"/>
    <property type="project" value="TreeGrafter"/>
</dbReference>
<organism evidence="8 9">
    <name type="scientific">Rhodofomes roseus</name>
    <dbReference type="NCBI Taxonomy" id="34475"/>
    <lineage>
        <taxon>Eukaryota</taxon>
        <taxon>Fungi</taxon>
        <taxon>Dikarya</taxon>
        <taxon>Basidiomycota</taxon>
        <taxon>Agaricomycotina</taxon>
        <taxon>Agaricomycetes</taxon>
        <taxon>Polyporales</taxon>
        <taxon>Rhodofomes</taxon>
    </lineage>
</organism>
<feature type="transmembrane region" description="Helical" evidence="6">
    <location>
        <begin position="457"/>
        <end position="477"/>
    </location>
</feature>
<dbReference type="PROSITE" id="PS50850">
    <property type="entry name" value="MFS"/>
    <property type="match status" value="1"/>
</dbReference>
<comment type="caution">
    <text evidence="8">The sequence shown here is derived from an EMBL/GenBank/DDBJ whole genome shotgun (WGS) entry which is preliminary data.</text>
</comment>
<comment type="subcellular location">
    <subcellularLocation>
        <location evidence="1">Membrane</location>
        <topology evidence="1">Multi-pass membrane protein</topology>
    </subcellularLocation>
</comment>
<evidence type="ECO:0000256" key="3">
    <source>
        <dbReference type="ARBA" id="ARBA00022989"/>
    </source>
</evidence>
<dbReference type="PANTHER" id="PTHR23508">
    <property type="entry name" value="CARBOXYLIC ACID TRANSPORTER PROTEIN HOMOLOG"/>
    <property type="match status" value="1"/>
</dbReference>
<dbReference type="SUPFAM" id="SSF103473">
    <property type="entry name" value="MFS general substrate transporter"/>
    <property type="match status" value="1"/>
</dbReference>
<feature type="region of interest" description="Disordered" evidence="5">
    <location>
        <begin position="510"/>
        <end position="533"/>
    </location>
</feature>
<feature type="domain" description="Major facilitator superfamily (MFS) profile" evidence="7">
    <location>
        <begin position="54"/>
        <end position="481"/>
    </location>
</feature>
<feature type="transmembrane region" description="Helical" evidence="6">
    <location>
        <begin position="367"/>
        <end position="384"/>
    </location>
</feature>
<keyword evidence="3 6" id="KW-1133">Transmembrane helix</keyword>
<accession>A0A4Y9YZH4</accession>
<keyword evidence="4 6" id="KW-0472">Membrane</keyword>
<feature type="transmembrane region" description="Helical" evidence="6">
    <location>
        <begin position="191"/>
        <end position="219"/>
    </location>
</feature>
<feature type="transmembrane region" description="Helical" evidence="6">
    <location>
        <begin position="47"/>
        <end position="64"/>
    </location>
</feature>
<evidence type="ECO:0000259" key="7">
    <source>
        <dbReference type="PROSITE" id="PS50850"/>
    </source>
</evidence>
<proteinExistence type="predicted"/>
<dbReference type="STRING" id="34475.A0A4Y9YZH4"/>
<dbReference type="InterPro" id="IPR005828">
    <property type="entry name" value="MFS_sugar_transport-like"/>
</dbReference>
<feature type="transmembrane region" description="Helical" evidence="6">
    <location>
        <begin position="225"/>
        <end position="244"/>
    </location>
</feature>
<dbReference type="Gene3D" id="1.20.1250.20">
    <property type="entry name" value="MFS general substrate transporter like domains"/>
    <property type="match status" value="1"/>
</dbReference>
<dbReference type="PANTHER" id="PTHR23508:SF10">
    <property type="entry name" value="CARBOXYLIC ACID TRANSPORTER PROTEIN HOMOLOG"/>
    <property type="match status" value="1"/>
</dbReference>
<protein>
    <recommendedName>
        <fullName evidence="7">Major facilitator superfamily (MFS) profile domain-containing protein</fullName>
    </recommendedName>
</protein>
<dbReference type="InterPro" id="IPR036259">
    <property type="entry name" value="MFS_trans_sf"/>
</dbReference>
<evidence type="ECO:0000313" key="8">
    <source>
        <dbReference type="EMBL" id="TFY67180.1"/>
    </source>
</evidence>
<evidence type="ECO:0000256" key="5">
    <source>
        <dbReference type="SAM" id="MobiDB-lite"/>
    </source>
</evidence>
<feature type="region of interest" description="Disordered" evidence="5">
    <location>
        <begin position="1"/>
        <end position="27"/>
    </location>
</feature>
<evidence type="ECO:0000256" key="2">
    <source>
        <dbReference type="ARBA" id="ARBA00022692"/>
    </source>
</evidence>
<feature type="transmembrane region" description="Helical" evidence="6">
    <location>
        <begin position="342"/>
        <end position="361"/>
    </location>
</feature>